<dbReference type="AlphaFoldDB" id="A0A9R1W9B6"/>
<comment type="caution">
    <text evidence="1">The sequence shown here is derived from an EMBL/GenBank/DDBJ whole genome shotgun (WGS) entry which is preliminary data.</text>
</comment>
<accession>A0A9R1W9B6</accession>
<organism evidence="1 2">
    <name type="scientific">Lactuca sativa</name>
    <name type="common">Garden lettuce</name>
    <dbReference type="NCBI Taxonomy" id="4236"/>
    <lineage>
        <taxon>Eukaryota</taxon>
        <taxon>Viridiplantae</taxon>
        <taxon>Streptophyta</taxon>
        <taxon>Embryophyta</taxon>
        <taxon>Tracheophyta</taxon>
        <taxon>Spermatophyta</taxon>
        <taxon>Magnoliopsida</taxon>
        <taxon>eudicotyledons</taxon>
        <taxon>Gunneridae</taxon>
        <taxon>Pentapetalae</taxon>
        <taxon>asterids</taxon>
        <taxon>campanulids</taxon>
        <taxon>Asterales</taxon>
        <taxon>Asteraceae</taxon>
        <taxon>Cichorioideae</taxon>
        <taxon>Cichorieae</taxon>
        <taxon>Lactucinae</taxon>
        <taxon>Lactuca</taxon>
    </lineage>
</organism>
<dbReference type="Proteomes" id="UP000235145">
    <property type="component" value="Unassembled WGS sequence"/>
</dbReference>
<reference evidence="1 2" key="1">
    <citation type="journal article" date="2017" name="Nat. Commun.">
        <title>Genome assembly with in vitro proximity ligation data and whole-genome triplication in lettuce.</title>
        <authorList>
            <person name="Reyes-Chin-Wo S."/>
            <person name="Wang Z."/>
            <person name="Yang X."/>
            <person name="Kozik A."/>
            <person name="Arikit S."/>
            <person name="Song C."/>
            <person name="Xia L."/>
            <person name="Froenicke L."/>
            <person name="Lavelle D.O."/>
            <person name="Truco M.J."/>
            <person name="Xia R."/>
            <person name="Zhu S."/>
            <person name="Xu C."/>
            <person name="Xu H."/>
            <person name="Xu X."/>
            <person name="Cox K."/>
            <person name="Korf I."/>
            <person name="Meyers B.C."/>
            <person name="Michelmore R.W."/>
        </authorList>
    </citation>
    <scope>NUCLEOTIDE SEQUENCE [LARGE SCALE GENOMIC DNA]</scope>
    <source>
        <strain evidence="2">cv. Salinas</strain>
        <tissue evidence="1">Seedlings</tissue>
    </source>
</reference>
<name>A0A9R1W9B6_LACSA</name>
<gene>
    <name evidence="1" type="ORF">LSAT_V11C200065100</name>
</gene>
<dbReference type="Gramene" id="rna-gnl|WGS:NBSK|LSAT_2X42161_mrna">
    <property type="protein sequence ID" value="cds-PLY77348.1"/>
    <property type="gene ID" value="gene-LSAT_2X42161"/>
</dbReference>
<evidence type="ECO:0000313" key="1">
    <source>
        <dbReference type="EMBL" id="KAJ0220951.1"/>
    </source>
</evidence>
<evidence type="ECO:0000313" key="2">
    <source>
        <dbReference type="Proteomes" id="UP000235145"/>
    </source>
</evidence>
<proteinExistence type="predicted"/>
<protein>
    <submittedName>
        <fullName evidence="1">Uncharacterized protein</fullName>
    </submittedName>
</protein>
<sequence>MARMNLCKVVKAFKGVSNGSLRPSFVNKKRAFVTASKPLQKDSSDEKVEETCDQVTQAAEAVKKGATQVTNMTKDVRGKLSDATDSITQKAKDDVVDVAGKKLKQTVIDEKK</sequence>
<dbReference type="EMBL" id="NBSK02000002">
    <property type="protein sequence ID" value="KAJ0220951.1"/>
    <property type="molecule type" value="Genomic_DNA"/>
</dbReference>
<keyword evidence="2" id="KW-1185">Reference proteome</keyword>